<evidence type="ECO:0000256" key="5">
    <source>
        <dbReference type="ARBA" id="ARBA00022801"/>
    </source>
</evidence>
<evidence type="ECO:0000256" key="4">
    <source>
        <dbReference type="ARBA" id="ARBA00022750"/>
    </source>
</evidence>
<gene>
    <name evidence="11" type="ORF">K450DRAFT_223351</name>
</gene>
<comment type="similarity">
    <text evidence="1">Belongs to the peptidase A1 family.</text>
</comment>
<evidence type="ECO:0000256" key="6">
    <source>
        <dbReference type="ARBA" id="ARBA00023145"/>
    </source>
</evidence>
<organism evidence="11 12">
    <name type="scientific">Umbelopsis ramanniana AG</name>
    <dbReference type="NCBI Taxonomy" id="1314678"/>
    <lineage>
        <taxon>Eukaryota</taxon>
        <taxon>Fungi</taxon>
        <taxon>Fungi incertae sedis</taxon>
        <taxon>Mucoromycota</taxon>
        <taxon>Mucoromycotina</taxon>
        <taxon>Umbelopsidomycetes</taxon>
        <taxon>Umbelopsidales</taxon>
        <taxon>Umbelopsidaceae</taxon>
        <taxon>Umbelopsis</taxon>
    </lineage>
</organism>
<dbReference type="Proteomes" id="UP001206595">
    <property type="component" value="Unassembled WGS sequence"/>
</dbReference>
<reference evidence="11" key="2">
    <citation type="journal article" date="2022" name="Proc. Natl. Acad. Sci. U.S.A.">
        <title>Diploid-dominant life cycles characterize the early evolution of Fungi.</title>
        <authorList>
            <person name="Amses K.R."/>
            <person name="Simmons D.R."/>
            <person name="Longcore J.E."/>
            <person name="Mondo S.J."/>
            <person name="Seto K."/>
            <person name="Jeronimo G.H."/>
            <person name="Bonds A.E."/>
            <person name="Quandt C.A."/>
            <person name="Davis W.J."/>
            <person name="Chang Y."/>
            <person name="Federici B.A."/>
            <person name="Kuo A."/>
            <person name="LaButti K."/>
            <person name="Pangilinan J."/>
            <person name="Andreopoulos W."/>
            <person name="Tritt A."/>
            <person name="Riley R."/>
            <person name="Hundley H."/>
            <person name="Johnson J."/>
            <person name="Lipzen A."/>
            <person name="Barry K."/>
            <person name="Lang B.F."/>
            <person name="Cuomo C.A."/>
            <person name="Buchler N.E."/>
            <person name="Grigoriev I.V."/>
            <person name="Spatafora J.W."/>
            <person name="Stajich J.E."/>
            <person name="James T.Y."/>
        </authorList>
    </citation>
    <scope>NUCLEOTIDE SEQUENCE</scope>
    <source>
        <strain evidence="11">AG</strain>
    </source>
</reference>
<dbReference type="PANTHER" id="PTHR47966:SF51">
    <property type="entry name" value="BETA-SITE APP-CLEAVING ENZYME, ISOFORM A-RELATED"/>
    <property type="match status" value="1"/>
</dbReference>
<accession>A0AAD5HGE0</accession>
<dbReference type="RefSeq" id="XP_051448384.1">
    <property type="nucleotide sequence ID" value="XM_051586045.1"/>
</dbReference>
<dbReference type="InterPro" id="IPR001461">
    <property type="entry name" value="Aspartic_peptidase_A1"/>
</dbReference>
<keyword evidence="5" id="KW-0378">Hydrolase</keyword>
<dbReference type="InterPro" id="IPR034164">
    <property type="entry name" value="Pepsin-like_dom"/>
</dbReference>
<evidence type="ECO:0000256" key="3">
    <source>
        <dbReference type="ARBA" id="ARBA00022729"/>
    </source>
</evidence>
<protein>
    <recommendedName>
        <fullName evidence="10">Peptidase A1 domain-containing protein</fullName>
    </recommendedName>
</protein>
<evidence type="ECO:0000256" key="9">
    <source>
        <dbReference type="SAM" id="SignalP"/>
    </source>
</evidence>
<dbReference type="GO" id="GO:0006508">
    <property type="term" value="P:proteolysis"/>
    <property type="evidence" value="ECO:0007669"/>
    <property type="project" value="UniProtKB-KW"/>
</dbReference>
<keyword evidence="2" id="KW-0645">Protease</keyword>
<keyword evidence="6" id="KW-0865">Zymogen</keyword>
<dbReference type="InterPro" id="IPR021109">
    <property type="entry name" value="Peptidase_aspartic_dom_sf"/>
</dbReference>
<evidence type="ECO:0000256" key="7">
    <source>
        <dbReference type="ARBA" id="ARBA00023157"/>
    </source>
</evidence>
<evidence type="ECO:0000256" key="2">
    <source>
        <dbReference type="ARBA" id="ARBA00022670"/>
    </source>
</evidence>
<evidence type="ECO:0000256" key="1">
    <source>
        <dbReference type="ARBA" id="ARBA00007447"/>
    </source>
</evidence>
<sequence length="418" mass="45215">MKLFLLVSSLSLATVAVALPLQSTSKAITVPLRRATTGIIKRNINTQTLYNEQPTAYIIDADIGTPPQHFTLHVDTGSSDLWVPSMACSAGAGCPGAKYDASKSSTYKNASIPFNITYALGSDEGFYGYDKLSIAGYTIEKQLFAAVFMAVNSTEAPTSTPYREGIIGLGPADGTTLGKAANVKGARPFIYTLYEDGLIPYPVFSIHLGSLYKKGYSGSLTIGGIDDSMFTGDIDIIKVAPYYNINNEGGFIWWNLLVDSFTLKGDDAHQSYKIKDKPQAFTMDTGATFSYLPGDIVEKLAKSLYENATTADNSSYNMPCSLLNSTQKFEINFTNSTQSPEDSITSFNIPVADLIIPQLDNNNTVCTLGLLVAKSVDEYILGLTVLRHMYLIYDLEAEIMGIAKPVIEDIAPYPLGAA</sequence>
<dbReference type="PRINTS" id="PR00792">
    <property type="entry name" value="PEPSIN"/>
</dbReference>
<feature type="active site" evidence="8">
    <location>
        <position position="284"/>
    </location>
</feature>
<keyword evidence="12" id="KW-1185">Reference proteome</keyword>
<comment type="caution">
    <text evidence="11">The sequence shown here is derived from an EMBL/GenBank/DDBJ whole genome shotgun (WGS) entry which is preliminary data.</text>
</comment>
<dbReference type="GO" id="GO:0004190">
    <property type="term" value="F:aspartic-type endopeptidase activity"/>
    <property type="evidence" value="ECO:0007669"/>
    <property type="project" value="UniProtKB-KW"/>
</dbReference>
<keyword evidence="7" id="KW-1015">Disulfide bond</keyword>
<keyword evidence="3 9" id="KW-0732">Signal</keyword>
<dbReference type="EMBL" id="MU620896">
    <property type="protein sequence ID" value="KAI8583380.1"/>
    <property type="molecule type" value="Genomic_DNA"/>
</dbReference>
<name>A0AAD5HGE0_UMBRA</name>
<dbReference type="Gene3D" id="2.40.70.10">
    <property type="entry name" value="Acid Proteases"/>
    <property type="match status" value="2"/>
</dbReference>
<dbReference type="AlphaFoldDB" id="A0AAD5HGE0"/>
<dbReference type="SUPFAM" id="SSF50630">
    <property type="entry name" value="Acid proteases"/>
    <property type="match status" value="1"/>
</dbReference>
<proteinExistence type="inferred from homology"/>
<dbReference type="Pfam" id="PF00026">
    <property type="entry name" value="Asp"/>
    <property type="match status" value="1"/>
</dbReference>
<evidence type="ECO:0000256" key="8">
    <source>
        <dbReference type="PIRSR" id="PIRSR601461-1"/>
    </source>
</evidence>
<feature type="signal peptide" evidence="9">
    <location>
        <begin position="1"/>
        <end position="18"/>
    </location>
</feature>
<dbReference type="PANTHER" id="PTHR47966">
    <property type="entry name" value="BETA-SITE APP-CLEAVING ENZYME, ISOFORM A-RELATED"/>
    <property type="match status" value="1"/>
</dbReference>
<dbReference type="CDD" id="cd05471">
    <property type="entry name" value="pepsin_like"/>
    <property type="match status" value="1"/>
</dbReference>
<dbReference type="GeneID" id="75911393"/>
<evidence type="ECO:0000313" key="11">
    <source>
        <dbReference type="EMBL" id="KAI8583380.1"/>
    </source>
</evidence>
<dbReference type="FunFam" id="2.40.70.10:FF:000008">
    <property type="entry name" value="Cathepsin D"/>
    <property type="match status" value="1"/>
</dbReference>
<feature type="chain" id="PRO_5042252459" description="Peptidase A1 domain-containing protein" evidence="9">
    <location>
        <begin position="19"/>
        <end position="418"/>
    </location>
</feature>
<dbReference type="PROSITE" id="PS51767">
    <property type="entry name" value="PEPTIDASE_A1"/>
    <property type="match status" value="1"/>
</dbReference>
<dbReference type="InterPro" id="IPR033121">
    <property type="entry name" value="PEPTIDASE_A1"/>
</dbReference>
<reference evidence="11" key="1">
    <citation type="submission" date="2021-06" db="EMBL/GenBank/DDBJ databases">
        <authorList>
            <consortium name="DOE Joint Genome Institute"/>
            <person name="Mondo S.J."/>
            <person name="Amses K.R."/>
            <person name="Simmons D.R."/>
            <person name="Longcore J.E."/>
            <person name="Seto K."/>
            <person name="Alves G.H."/>
            <person name="Bonds A.E."/>
            <person name="Quandt C.A."/>
            <person name="Davis W.J."/>
            <person name="Chang Y."/>
            <person name="Letcher P.M."/>
            <person name="Powell M.J."/>
            <person name="Kuo A."/>
            <person name="Labutti K."/>
            <person name="Pangilinan J."/>
            <person name="Andreopoulos W."/>
            <person name="Tritt A."/>
            <person name="Riley R."/>
            <person name="Hundley H."/>
            <person name="Johnson J."/>
            <person name="Lipzen A."/>
            <person name="Barry K."/>
            <person name="Berbee M.L."/>
            <person name="Buchler N.E."/>
            <person name="Grigoriev I.V."/>
            <person name="Spatafora J.W."/>
            <person name="Stajich J.E."/>
            <person name="James T.Y."/>
        </authorList>
    </citation>
    <scope>NUCLEOTIDE SEQUENCE</scope>
    <source>
        <strain evidence="11">AG</strain>
    </source>
</reference>
<evidence type="ECO:0000313" key="12">
    <source>
        <dbReference type="Proteomes" id="UP001206595"/>
    </source>
</evidence>
<keyword evidence="4" id="KW-0064">Aspartyl protease</keyword>
<feature type="active site" evidence="8">
    <location>
        <position position="75"/>
    </location>
</feature>
<feature type="domain" description="Peptidase A1" evidence="10">
    <location>
        <begin position="57"/>
        <end position="403"/>
    </location>
</feature>
<evidence type="ECO:0000259" key="10">
    <source>
        <dbReference type="PROSITE" id="PS51767"/>
    </source>
</evidence>